<keyword evidence="1" id="KW-1133">Transmembrane helix</keyword>
<dbReference type="InterPro" id="IPR012902">
    <property type="entry name" value="N_methyl_site"/>
</dbReference>
<reference evidence="2" key="2">
    <citation type="submission" date="2006-01" db="EMBL/GenBank/DDBJ databases">
        <authorList>
            <person name="Genoscope"/>
        </authorList>
    </citation>
    <scope>NUCLEOTIDE SEQUENCE</scope>
</reference>
<proteinExistence type="predicted"/>
<dbReference type="AlphaFoldDB" id="Q1PWL8"/>
<feature type="transmembrane region" description="Helical" evidence="1">
    <location>
        <begin position="20"/>
        <end position="42"/>
    </location>
</feature>
<keyword evidence="1" id="KW-0812">Transmembrane</keyword>
<dbReference type="Gene3D" id="3.30.700.10">
    <property type="entry name" value="Glycoprotein, Type 4 Pilin"/>
    <property type="match status" value="1"/>
</dbReference>
<gene>
    <name evidence="2" type="ORF">kustc0870</name>
</gene>
<keyword evidence="1" id="KW-0472">Membrane</keyword>
<protein>
    <recommendedName>
        <fullName evidence="3">Prepilin-type N-terminal cleavage/methylation domain-containing protein</fullName>
    </recommendedName>
</protein>
<evidence type="ECO:0000256" key="1">
    <source>
        <dbReference type="SAM" id="Phobius"/>
    </source>
</evidence>
<evidence type="ECO:0000313" key="2">
    <source>
        <dbReference type="EMBL" id="CAJ71615.1"/>
    </source>
</evidence>
<reference evidence="2" key="1">
    <citation type="journal article" date="2006" name="Nature">
        <title>Deciphering the evolution and metabolism of an anammox bacterium from a community genome.</title>
        <authorList>
            <person name="Strous M."/>
            <person name="Pelletier E."/>
            <person name="Mangenot S."/>
            <person name="Rattei T."/>
            <person name="Lehner A."/>
            <person name="Taylor M.W."/>
            <person name="Horn M."/>
            <person name="Daims H."/>
            <person name="Bartol-Mavel D."/>
            <person name="Wincker P."/>
            <person name="Barbe V."/>
            <person name="Fonknechten N."/>
            <person name="Vallenet D."/>
            <person name="Segurens B."/>
            <person name="Schenowitz-Truong C."/>
            <person name="Medigue C."/>
            <person name="Collingro A."/>
            <person name="Snel B."/>
            <person name="Dutilh B.E."/>
            <person name="OpDenCamp H.J.M."/>
            <person name="vanDerDrift C."/>
            <person name="Cirpus I."/>
            <person name="vanDePas-Schoonen K.T."/>
            <person name="Harhangi H.R."/>
            <person name="vanNiftrik L."/>
            <person name="Schmid M."/>
            <person name="Keltjens J."/>
            <person name="vanDeVossenberg J."/>
            <person name="Kartal B."/>
            <person name="Meier H."/>
            <person name="Frishman D."/>
            <person name="Huynen M.A."/>
            <person name="Mewes H."/>
            <person name="Weissenbach J."/>
            <person name="Jetten M.S.M."/>
            <person name="Wagner M."/>
            <person name="LePaslier D."/>
        </authorList>
    </citation>
    <scope>NUCLEOTIDE SEQUENCE</scope>
</reference>
<name>Q1PWL8_KUEST</name>
<dbReference type="InterPro" id="IPR045584">
    <property type="entry name" value="Pilin-like"/>
</dbReference>
<dbReference type="Pfam" id="PF07963">
    <property type="entry name" value="N_methyl"/>
    <property type="match status" value="1"/>
</dbReference>
<evidence type="ECO:0008006" key="3">
    <source>
        <dbReference type="Google" id="ProtNLM"/>
    </source>
</evidence>
<accession>Q1PWL8</accession>
<sequence length="264" mass="28951">MNRKVMMLYLFKNKKDGFTLIELIISLAIFLILAIVAIRMFLVQRKVFTIQEQVSEMHQNVRSAMDLVSREVRMAGYLVGTTSVITNSGTNTITFLSDIDSDIVVTLNTNPANAGDSQISVNLSDSNDTVALTDYIYISDSEGSSTDFILAGNPAYSVSGEPDTIYLSAPLTNSYTDLGSTTVRTVEVVTFGHDTNNLKIERNSQPAAENIEILSFTYDTDATSGATNTVNLVITGRTAVKDPYYTGDGYRRATMTSTIKIRNQ</sequence>
<dbReference type="EMBL" id="CT573073">
    <property type="protein sequence ID" value="CAJ71615.1"/>
    <property type="molecule type" value="Genomic_DNA"/>
</dbReference>
<organism evidence="2">
    <name type="scientific">Kuenenia stuttgartiensis</name>
    <dbReference type="NCBI Taxonomy" id="174633"/>
    <lineage>
        <taxon>Bacteria</taxon>
        <taxon>Pseudomonadati</taxon>
        <taxon>Planctomycetota</taxon>
        <taxon>Candidatus Brocadiia</taxon>
        <taxon>Candidatus Brocadiales</taxon>
        <taxon>Candidatus Brocadiaceae</taxon>
        <taxon>Candidatus Kuenenia</taxon>
    </lineage>
</organism>
<dbReference type="NCBIfam" id="TIGR02532">
    <property type="entry name" value="IV_pilin_GFxxxE"/>
    <property type="match status" value="1"/>
</dbReference>
<dbReference type="SUPFAM" id="SSF54523">
    <property type="entry name" value="Pili subunits"/>
    <property type="match status" value="1"/>
</dbReference>